<dbReference type="AlphaFoldDB" id="A0A830FEV0"/>
<keyword evidence="2" id="KW-1185">Reference proteome</keyword>
<accession>A0A830FEV0</accession>
<name>A0A830FEV0_9EURY</name>
<gene>
    <name evidence="1" type="ORF">GCM10009039_03070</name>
</gene>
<proteinExistence type="predicted"/>
<sequence length="168" mass="16870">MGLADLAAGLEVTARQEDRGVATVDARDTPLAERLAPYAEDLPCSLDAAAALLDGYGGGTSVGGAASAAGVPPTTAAKTLHLLGVEGITPLSPLAREVVRDWLDGRLSRTDAVELAGCEEAEFALGVYVETHDPLPGARAVANGVALGGDAAVAKRDALADTLPTDLG</sequence>
<dbReference type="OrthoDB" id="239492at2157"/>
<dbReference type="Pfam" id="PF25257">
    <property type="entry name" value="DUF7858"/>
    <property type="match status" value="1"/>
</dbReference>
<protein>
    <submittedName>
        <fullName evidence="1">Uncharacterized protein</fullName>
    </submittedName>
</protein>
<evidence type="ECO:0000313" key="1">
    <source>
        <dbReference type="EMBL" id="GGL48223.1"/>
    </source>
</evidence>
<reference evidence="1" key="2">
    <citation type="submission" date="2020-09" db="EMBL/GenBank/DDBJ databases">
        <authorList>
            <person name="Sun Q."/>
            <person name="Ohkuma M."/>
        </authorList>
    </citation>
    <scope>NUCLEOTIDE SEQUENCE</scope>
    <source>
        <strain evidence="1">JCM 19596</strain>
    </source>
</reference>
<dbReference type="Proteomes" id="UP000607197">
    <property type="component" value="Unassembled WGS sequence"/>
</dbReference>
<evidence type="ECO:0000313" key="2">
    <source>
        <dbReference type="Proteomes" id="UP000607197"/>
    </source>
</evidence>
<comment type="caution">
    <text evidence="1">The sequence shown here is derived from an EMBL/GenBank/DDBJ whole genome shotgun (WGS) entry which is preliminary data.</text>
</comment>
<organism evidence="1 2">
    <name type="scientific">Halocalculus aciditolerans</name>
    <dbReference type="NCBI Taxonomy" id="1383812"/>
    <lineage>
        <taxon>Archaea</taxon>
        <taxon>Methanobacteriati</taxon>
        <taxon>Methanobacteriota</taxon>
        <taxon>Stenosarchaea group</taxon>
        <taxon>Halobacteria</taxon>
        <taxon>Halobacteriales</taxon>
        <taxon>Halobacteriaceae</taxon>
        <taxon>Halocalculus</taxon>
    </lineage>
</organism>
<dbReference type="InterPro" id="IPR057180">
    <property type="entry name" value="DUF7858"/>
</dbReference>
<reference evidence="1" key="1">
    <citation type="journal article" date="2014" name="Int. J. Syst. Evol. Microbiol.">
        <title>Complete genome sequence of Corynebacterium casei LMG S-19264T (=DSM 44701T), isolated from a smear-ripened cheese.</title>
        <authorList>
            <consortium name="US DOE Joint Genome Institute (JGI-PGF)"/>
            <person name="Walter F."/>
            <person name="Albersmeier A."/>
            <person name="Kalinowski J."/>
            <person name="Ruckert C."/>
        </authorList>
    </citation>
    <scope>NUCLEOTIDE SEQUENCE</scope>
    <source>
        <strain evidence="1">JCM 19596</strain>
    </source>
</reference>
<dbReference type="EMBL" id="BMPG01000001">
    <property type="protein sequence ID" value="GGL48223.1"/>
    <property type="molecule type" value="Genomic_DNA"/>
</dbReference>
<dbReference type="RefSeq" id="WP_188975147.1">
    <property type="nucleotide sequence ID" value="NZ_BMPG01000001.1"/>
</dbReference>